<dbReference type="Pfam" id="PF13716">
    <property type="entry name" value="CRAL_TRIO_2"/>
    <property type="match status" value="1"/>
</dbReference>
<dbReference type="GO" id="GO:0005737">
    <property type="term" value="C:cytoplasm"/>
    <property type="evidence" value="ECO:0007669"/>
    <property type="project" value="TreeGrafter"/>
</dbReference>
<feature type="domain" description="Rho-GAP" evidence="2">
    <location>
        <begin position="259"/>
        <end position="453"/>
    </location>
</feature>
<dbReference type="PROSITE" id="PS50238">
    <property type="entry name" value="RHOGAP"/>
    <property type="match status" value="1"/>
</dbReference>
<evidence type="ECO:0000313" key="4">
    <source>
        <dbReference type="WBParaSite" id="ALUE_0000791601-mRNA-1"/>
    </source>
</evidence>
<dbReference type="InterPro" id="IPR008936">
    <property type="entry name" value="Rho_GTPase_activation_prot"/>
</dbReference>
<evidence type="ECO:0000259" key="2">
    <source>
        <dbReference type="PROSITE" id="PS50238"/>
    </source>
</evidence>
<dbReference type="InterPro" id="IPR000198">
    <property type="entry name" value="RhoGAP_dom"/>
</dbReference>
<dbReference type="Pfam" id="PF00620">
    <property type="entry name" value="RhoGAP"/>
    <property type="match status" value="1"/>
</dbReference>
<dbReference type="SMART" id="SM00516">
    <property type="entry name" value="SEC14"/>
    <property type="match status" value="1"/>
</dbReference>
<reference evidence="4" key="1">
    <citation type="submission" date="2023-03" db="UniProtKB">
        <authorList>
            <consortium name="WormBaseParasite"/>
        </authorList>
    </citation>
    <scope>IDENTIFICATION</scope>
</reference>
<dbReference type="Proteomes" id="UP000036681">
    <property type="component" value="Unplaced"/>
</dbReference>
<dbReference type="PANTHER" id="PTHR45808:SF2">
    <property type="entry name" value="RHO GTPASE-ACTIVATING PROTEIN 68F"/>
    <property type="match status" value="1"/>
</dbReference>
<proteinExistence type="predicted"/>
<dbReference type="AlphaFoldDB" id="A0A9J2PE14"/>
<accession>A0A9J2PE14</accession>
<dbReference type="GO" id="GO:0007264">
    <property type="term" value="P:small GTPase-mediated signal transduction"/>
    <property type="evidence" value="ECO:0007669"/>
    <property type="project" value="TreeGrafter"/>
</dbReference>
<dbReference type="InterPro" id="IPR036865">
    <property type="entry name" value="CRAL-TRIO_dom_sf"/>
</dbReference>
<dbReference type="Gene3D" id="1.10.555.10">
    <property type="entry name" value="Rho GTPase activation protein"/>
    <property type="match status" value="1"/>
</dbReference>
<dbReference type="PROSITE" id="PS50191">
    <property type="entry name" value="CRAL_TRIO"/>
    <property type="match status" value="1"/>
</dbReference>
<dbReference type="InterPro" id="IPR001251">
    <property type="entry name" value="CRAL-TRIO_dom"/>
</dbReference>
<dbReference type="SUPFAM" id="SSF48350">
    <property type="entry name" value="GTPase activation domain, GAP"/>
    <property type="match status" value="1"/>
</dbReference>
<evidence type="ECO:0000259" key="1">
    <source>
        <dbReference type="PROSITE" id="PS50191"/>
    </source>
</evidence>
<keyword evidence="3" id="KW-1185">Reference proteome</keyword>
<dbReference type="Gene3D" id="3.40.525.10">
    <property type="entry name" value="CRAL-TRIO lipid binding domain"/>
    <property type="match status" value="1"/>
</dbReference>
<dbReference type="CDD" id="cd00170">
    <property type="entry name" value="SEC14"/>
    <property type="match status" value="1"/>
</dbReference>
<dbReference type="GO" id="GO:0005096">
    <property type="term" value="F:GTPase activator activity"/>
    <property type="evidence" value="ECO:0007669"/>
    <property type="project" value="TreeGrafter"/>
</dbReference>
<dbReference type="WBParaSite" id="ALUE_0000791601-mRNA-1">
    <property type="protein sequence ID" value="ALUE_0000791601-mRNA-1"/>
    <property type="gene ID" value="ALUE_0000791601"/>
</dbReference>
<dbReference type="SMART" id="SM00324">
    <property type="entry name" value="RhoGAP"/>
    <property type="match status" value="1"/>
</dbReference>
<dbReference type="PANTHER" id="PTHR45808">
    <property type="entry name" value="RHO GTPASE-ACTIVATING PROTEIN 68F"/>
    <property type="match status" value="1"/>
</dbReference>
<dbReference type="SUPFAM" id="SSF52087">
    <property type="entry name" value="CRAL/TRIO domain"/>
    <property type="match status" value="1"/>
</dbReference>
<organism evidence="3 4">
    <name type="scientific">Ascaris lumbricoides</name>
    <name type="common">Giant roundworm</name>
    <dbReference type="NCBI Taxonomy" id="6252"/>
    <lineage>
        <taxon>Eukaryota</taxon>
        <taxon>Metazoa</taxon>
        <taxon>Ecdysozoa</taxon>
        <taxon>Nematoda</taxon>
        <taxon>Chromadorea</taxon>
        <taxon>Rhabditida</taxon>
        <taxon>Spirurina</taxon>
        <taxon>Ascaridomorpha</taxon>
        <taxon>Ascaridoidea</taxon>
        <taxon>Ascarididae</taxon>
        <taxon>Ascaris</taxon>
    </lineage>
</organism>
<sequence>MAERDKFDDVGFVEPEEDFAEDDLFTPEDGNMPCLVLDGSSSRSFLERDNFENELGLTVDDPFAEDFTDMSQQDIVNVIADGDRVGRPIIVIYAYRLPSNKTFDHQKFLRFLQFTLDKVVELDYTIVYFHYGLRSNNKPPLKWLLQAYTILDRRYKKNLKALFLVHPTRFIRVVWGIFKPFISIKFERKVHYVNYLHELNASLRVEQLNLPQPIKEQVFCVCFSHDASLQMASRTMRRDSSQWMSNTSAPPRPTQQFNVPLGFILSHHPDCDLPPIVTDLISFLRENSLEVEGLFRRSAEVSSIKRLQERVDRGEEIDFLNEEPYRNNLLAASIDASVLLKTFLRSLGEPVITNALYPRLTALSEVPKEKKLNAICEFVRLMPPENVLLLKTICRFLKEVASHSNVNMMTANNLSVVFGPNLTWPTDQQVPISQLNNLNNFCYRLIVDYDTVFADI</sequence>
<name>A0A9J2PE14_ASCLU</name>
<protein>
    <submittedName>
        <fullName evidence="4">Rho-GAP domain-containing protein</fullName>
    </submittedName>
</protein>
<dbReference type="GO" id="GO:2001136">
    <property type="term" value="P:negative regulation of endocytic recycling"/>
    <property type="evidence" value="ECO:0007669"/>
    <property type="project" value="TreeGrafter"/>
</dbReference>
<evidence type="ECO:0000313" key="3">
    <source>
        <dbReference type="Proteomes" id="UP000036681"/>
    </source>
</evidence>
<feature type="domain" description="CRAL-TRIO" evidence="1">
    <location>
        <begin position="63"/>
        <end position="212"/>
    </location>
</feature>